<keyword evidence="2" id="KW-1185">Reference proteome</keyword>
<dbReference type="Proteomes" id="UP000612362">
    <property type="component" value="Unassembled WGS sequence"/>
</dbReference>
<dbReference type="EMBL" id="BNJF01000004">
    <property type="protein sequence ID" value="GHO48586.1"/>
    <property type="molecule type" value="Genomic_DNA"/>
</dbReference>
<accession>A0A8J3I707</accession>
<reference evidence="1" key="1">
    <citation type="submission" date="2020-10" db="EMBL/GenBank/DDBJ databases">
        <title>Taxonomic study of unclassified bacteria belonging to the class Ktedonobacteria.</title>
        <authorList>
            <person name="Yabe S."/>
            <person name="Wang C.M."/>
            <person name="Zheng Y."/>
            <person name="Sakai Y."/>
            <person name="Cavaletti L."/>
            <person name="Monciardini P."/>
            <person name="Donadio S."/>
        </authorList>
    </citation>
    <scope>NUCLEOTIDE SEQUENCE</scope>
    <source>
        <strain evidence="1">SOSP1-1</strain>
    </source>
</reference>
<comment type="caution">
    <text evidence="1">The sequence shown here is derived from an EMBL/GenBank/DDBJ whole genome shotgun (WGS) entry which is preliminary data.</text>
</comment>
<sequence length="49" mass="5394">MIEKSTSRLQVLYLMVCTAPPAQQTLHVVIPLQEAGWDVCVLATPQASR</sequence>
<evidence type="ECO:0000313" key="1">
    <source>
        <dbReference type="EMBL" id="GHO48586.1"/>
    </source>
</evidence>
<proteinExistence type="predicted"/>
<name>A0A8J3I707_9CHLR</name>
<gene>
    <name evidence="1" type="ORF">KSX_67490</name>
</gene>
<dbReference type="RefSeq" id="WP_220197783.1">
    <property type="nucleotide sequence ID" value="NZ_BNJF01000004.1"/>
</dbReference>
<protein>
    <submittedName>
        <fullName evidence="1">Uncharacterized protein</fullName>
    </submittedName>
</protein>
<organism evidence="1 2">
    <name type="scientific">Ktedonospora formicarum</name>
    <dbReference type="NCBI Taxonomy" id="2778364"/>
    <lineage>
        <taxon>Bacteria</taxon>
        <taxon>Bacillati</taxon>
        <taxon>Chloroflexota</taxon>
        <taxon>Ktedonobacteria</taxon>
        <taxon>Ktedonobacterales</taxon>
        <taxon>Ktedonobacteraceae</taxon>
        <taxon>Ktedonospora</taxon>
    </lineage>
</organism>
<dbReference type="AlphaFoldDB" id="A0A8J3I707"/>
<evidence type="ECO:0000313" key="2">
    <source>
        <dbReference type="Proteomes" id="UP000612362"/>
    </source>
</evidence>